<accession>A0ABP7BKC5</accession>
<dbReference type="CDD" id="cd01095">
    <property type="entry name" value="Nitrilotriacetate_monoxgenase"/>
    <property type="match status" value="1"/>
</dbReference>
<dbReference type="Gene3D" id="3.20.20.30">
    <property type="entry name" value="Luciferase-like domain"/>
    <property type="match status" value="1"/>
</dbReference>
<gene>
    <name evidence="8" type="ORF">GCM10022202_25030</name>
</gene>
<dbReference type="NCBIfam" id="TIGR03860">
    <property type="entry name" value="FMN_nitrolo"/>
    <property type="match status" value="1"/>
</dbReference>
<dbReference type="InterPro" id="IPR036661">
    <property type="entry name" value="Luciferase-like_sf"/>
</dbReference>
<keyword evidence="3" id="KW-0560">Oxidoreductase</keyword>
<sequence length="441" mass="47848">MTGRRIHLVGMVNPPTSQYAENWRNPLGRSDWLRGGFYADLGRTLERGLFDMIFLADALAVPEDADGEYATTLETGGKGSIYQDPIAIVSLIAGATSRIGLGATVSTGFAPAYTIARQLLTVDQLSGGRAAWNIVTSTTDAEARNHGRDAIAPPGERYEAADRVVQTVTDLWRSWDPDALLLDRDARRFADPAGVRRVPRRDGLPPLARGPLTIPPSPQRHPVLMQAGSSPRGRAFAARWAEVVFAIGDTEDGMRALREELRGRARLDHGRDPDDLLVLQGVQPVLGWTDGEATAKLSALRAQIELPDALVKLERLLHAHDLDPAAPATEALAAHRGATGSVGFEDMLASLSARRGFTVADLAIEQALNQLHPQPVGAPQTVADELEHLFRSGAADGFIVMPALYHSSFEDVVNGLVPELQRRGLYRTRYAGATLREHLRD</sequence>
<evidence type="ECO:0000259" key="7">
    <source>
        <dbReference type="Pfam" id="PF00296"/>
    </source>
</evidence>
<evidence type="ECO:0000256" key="2">
    <source>
        <dbReference type="ARBA" id="ARBA00022643"/>
    </source>
</evidence>
<keyword evidence="9" id="KW-1185">Reference proteome</keyword>
<evidence type="ECO:0000256" key="4">
    <source>
        <dbReference type="ARBA" id="ARBA00023033"/>
    </source>
</evidence>
<protein>
    <submittedName>
        <fullName evidence="8">LLM class flavin-dependent oxidoreductase</fullName>
    </submittedName>
</protein>
<evidence type="ECO:0000256" key="3">
    <source>
        <dbReference type="ARBA" id="ARBA00023002"/>
    </source>
</evidence>
<proteinExistence type="inferred from homology"/>
<dbReference type="Proteomes" id="UP001410795">
    <property type="component" value="Unassembled WGS sequence"/>
</dbReference>
<keyword evidence="1" id="KW-0285">Flavoprotein</keyword>
<dbReference type="SUPFAM" id="SSF51679">
    <property type="entry name" value="Bacterial luciferase-like"/>
    <property type="match status" value="1"/>
</dbReference>
<dbReference type="RefSeq" id="WP_246604051.1">
    <property type="nucleotide sequence ID" value="NZ_BAAAYV010000012.1"/>
</dbReference>
<keyword evidence="4" id="KW-0503">Monooxygenase</keyword>
<dbReference type="EMBL" id="BAAAYV010000012">
    <property type="protein sequence ID" value="GAA3662472.1"/>
    <property type="molecule type" value="Genomic_DNA"/>
</dbReference>
<feature type="region of interest" description="Disordered" evidence="6">
    <location>
        <begin position="193"/>
        <end position="221"/>
    </location>
</feature>
<reference evidence="9" key="1">
    <citation type="journal article" date="2019" name="Int. J. Syst. Evol. Microbiol.">
        <title>The Global Catalogue of Microorganisms (GCM) 10K type strain sequencing project: providing services to taxonomists for standard genome sequencing and annotation.</title>
        <authorList>
            <consortium name="The Broad Institute Genomics Platform"/>
            <consortium name="The Broad Institute Genome Sequencing Center for Infectious Disease"/>
            <person name="Wu L."/>
            <person name="Ma J."/>
        </authorList>
    </citation>
    <scope>NUCLEOTIDE SEQUENCE [LARGE SCALE GENOMIC DNA]</scope>
    <source>
        <strain evidence="9">JCM 16546</strain>
    </source>
</reference>
<evidence type="ECO:0000256" key="6">
    <source>
        <dbReference type="SAM" id="MobiDB-lite"/>
    </source>
</evidence>
<dbReference type="InterPro" id="IPR016215">
    <property type="entry name" value="NTA_MOA"/>
</dbReference>
<comment type="caution">
    <text evidence="8">The sequence shown here is derived from an EMBL/GenBank/DDBJ whole genome shotgun (WGS) entry which is preliminary data.</text>
</comment>
<comment type="similarity">
    <text evidence="5">Belongs to the NtaA/SnaA/DszA monooxygenase family.</text>
</comment>
<dbReference type="Pfam" id="PF00296">
    <property type="entry name" value="Bac_luciferase"/>
    <property type="match status" value="1"/>
</dbReference>
<dbReference type="PANTHER" id="PTHR30011">
    <property type="entry name" value="ALKANESULFONATE MONOOXYGENASE-RELATED"/>
    <property type="match status" value="1"/>
</dbReference>
<evidence type="ECO:0000313" key="9">
    <source>
        <dbReference type="Proteomes" id="UP001410795"/>
    </source>
</evidence>
<feature type="domain" description="Luciferase-like" evidence="7">
    <location>
        <begin position="41"/>
        <end position="394"/>
    </location>
</feature>
<dbReference type="PIRSF" id="PIRSF000337">
    <property type="entry name" value="NTA_MOA"/>
    <property type="match status" value="1"/>
</dbReference>
<organism evidence="8 9">
    <name type="scientific">Microbacterium marinilacus</name>
    <dbReference type="NCBI Taxonomy" id="415209"/>
    <lineage>
        <taxon>Bacteria</taxon>
        <taxon>Bacillati</taxon>
        <taxon>Actinomycetota</taxon>
        <taxon>Actinomycetes</taxon>
        <taxon>Micrococcales</taxon>
        <taxon>Microbacteriaceae</taxon>
        <taxon>Microbacterium</taxon>
    </lineage>
</organism>
<name>A0ABP7BKC5_9MICO</name>
<dbReference type="InterPro" id="IPR011251">
    <property type="entry name" value="Luciferase-like_dom"/>
</dbReference>
<keyword evidence="2" id="KW-0288">FMN</keyword>
<dbReference type="InterPro" id="IPR051260">
    <property type="entry name" value="Diverse_substr_monoxygenases"/>
</dbReference>
<dbReference type="PANTHER" id="PTHR30011:SF16">
    <property type="entry name" value="C2H2 FINGER DOMAIN TRANSCRIPTION FACTOR (EUROFUNG)-RELATED"/>
    <property type="match status" value="1"/>
</dbReference>
<evidence type="ECO:0000256" key="1">
    <source>
        <dbReference type="ARBA" id="ARBA00022630"/>
    </source>
</evidence>
<evidence type="ECO:0000313" key="8">
    <source>
        <dbReference type="EMBL" id="GAA3662472.1"/>
    </source>
</evidence>
<evidence type="ECO:0000256" key="5">
    <source>
        <dbReference type="ARBA" id="ARBA00033748"/>
    </source>
</evidence>